<gene>
    <name evidence="1" type="ORF">IAB05_05835</name>
</gene>
<evidence type="ECO:0000313" key="2">
    <source>
        <dbReference type="Proteomes" id="UP000824094"/>
    </source>
</evidence>
<name>A0A9D1SIH8_9FIRM</name>
<organism evidence="1 2">
    <name type="scientific">Candidatus Stercoripulliclostridium merdigallinarum</name>
    <dbReference type="NCBI Taxonomy" id="2840951"/>
    <lineage>
        <taxon>Bacteria</taxon>
        <taxon>Bacillati</taxon>
        <taxon>Bacillota</taxon>
        <taxon>Clostridia</taxon>
        <taxon>Eubacteriales</taxon>
        <taxon>Candidatus Stercoripulliclostridium</taxon>
    </lineage>
</organism>
<comment type="caution">
    <text evidence="1">The sequence shown here is derived from an EMBL/GenBank/DDBJ whole genome shotgun (WGS) entry which is preliminary data.</text>
</comment>
<evidence type="ECO:0000313" key="1">
    <source>
        <dbReference type="EMBL" id="HIU60893.1"/>
    </source>
</evidence>
<accession>A0A9D1SIH8</accession>
<proteinExistence type="predicted"/>
<protein>
    <recommendedName>
        <fullName evidence="3">Portal protein</fullName>
    </recommendedName>
</protein>
<dbReference type="Proteomes" id="UP000824094">
    <property type="component" value="Unassembled WGS sequence"/>
</dbReference>
<reference evidence="1" key="1">
    <citation type="submission" date="2020-10" db="EMBL/GenBank/DDBJ databases">
        <authorList>
            <person name="Gilroy R."/>
        </authorList>
    </citation>
    <scope>NUCLEOTIDE SEQUENCE</scope>
    <source>
        <strain evidence="1">18911</strain>
    </source>
</reference>
<reference evidence="1" key="2">
    <citation type="journal article" date="2021" name="PeerJ">
        <title>Extensive microbial diversity within the chicken gut microbiome revealed by metagenomics and culture.</title>
        <authorList>
            <person name="Gilroy R."/>
            <person name="Ravi A."/>
            <person name="Getino M."/>
            <person name="Pursley I."/>
            <person name="Horton D.L."/>
            <person name="Alikhan N.F."/>
            <person name="Baker D."/>
            <person name="Gharbi K."/>
            <person name="Hall N."/>
            <person name="Watson M."/>
            <person name="Adriaenssens E.M."/>
            <person name="Foster-Nyarko E."/>
            <person name="Jarju S."/>
            <person name="Secka A."/>
            <person name="Antonio M."/>
            <person name="Oren A."/>
            <person name="Chaudhuri R.R."/>
            <person name="La Ragione R."/>
            <person name="Hildebrand F."/>
            <person name="Pallen M.J."/>
        </authorList>
    </citation>
    <scope>NUCLEOTIDE SEQUENCE</scope>
    <source>
        <strain evidence="1">18911</strain>
    </source>
</reference>
<sequence>MEAKDLVNEVRSDFEERRNRRRSQESKWKLNIKFMSGKQNVFLDPGGDVVDERREKEVYNHIAPIIETRLAKFARVNCAVNVRPAGADEKDVNAAKLSAKIIDATLTDNNFTTLSGEANYWAELTGTAFYKVVWDDAAGVKIAVCPPQEIYPDDLEAPSVSALRSIIHAKIYPVEAIYELWGVEVEPEDVDVYGLEGDPVKVAKDENRSGYALVLERYSAPSKDEPNGRLTIVAGDKLVYDGELPYINAAGDKRGFPFIRQCALNSPGSFFGTSLIERLIPVQRAYNAVKNRKHEFMARLSGGVYAVEDGAVDVESLEEEGFYPGRVVVYRQGSQPPVPMNPGSVPAEFRDEEDRLLEEFRRISGVSNILNISGTGLTSMSGYALSLLLEQENARMTVTTESIRAAVKEVSRHILRLYKQFADKKRLVVISGDSGAVEAVAFIGSELGGDDVVQETDSEMVESPATRKNMVLELMRYGLLSDENGMISNRNRAKIVEMLGFGNWEAAKNSEEVHLKKAERENAEMAAGKAVEPSELDAHDLHISEHSAYAAGADVTAETLAAIEKHVRRHKILLSLSQQAAEMAKIQ</sequence>
<dbReference type="Pfam" id="PF16510">
    <property type="entry name" value="P22_portal"/>
    <property type="match status" value="1"/>
</dbReference>
<dbReference type="EMBL" id="DVNF01000171">
    <property type="protein sequence ID" value="HIU60893.1"/>
    <property type="molecule type" value="Genomic_DNA"/>
</dbReference>
<evidence type="ECO:0008006" key="3">
    <source>
        <dbReference type="Google" id="ProtNLM"/>
    </source>
</evidence>
<dbReference type="InterPro" id="IPR032427">
    <property type="entry name" value="P22_portal"/>
</dbReference>
<dbReference type="AlphaFoldDB" id="A0A9D1SIH8"/>